<dbReference type="EMBL" id="AZJI01000001">
    <property type="protein sequence ID" value="ETD25208.1"/>
    <property type="molecule type" value="Genomic_DNA"/>
</dbReference>
<proteinExistence type="predicted"/>
<sequence>MDCFDLTLSSLAMTNLSTLLLTQKIPTPKPPPQREGALRVANTVTLREGALRVANTVTLREGGLKSQAPSARILSFGEWVFKVANQISLSYFDFLANFKYGNILFVLKVVYLSGFTNGFMISAKMVFYEA</sequence>
<evidence type="ECO:0000313" key="2">
    <source>
        <dbReference type="Proteomes" id="UP000018731"/>
    </source>
</evidence>
<reference evidence="1 2" key="1">
    <citation type="journal article" date="2014" name="Genome Announc.">
        <title>Draft genome sequences of six enterohepatic helicobacter species isolated from humans and one from rhesus macaques.</title>
        <authorList>
            <person name="Shen Z."/>
            <person name="Sheh A."/>
            <person name="Young S.K."/>
            <person name="Abouelliel A."/>
            <person name="Ward D.V."/>
            <person name="Earl A.M."/>
            <person name="Fox J.G."/>
        </authorList>
    </citation>
    <scope>NUCLEOTIDE SEQUENCE [LARGE SCALE GENOMIC DNA]</scope>
    <source>
        <strain evidence="1 2">MIT 99-5501</strain>
    </source>
</reference>
<keyword evidence="2" id="KW-1185">Reference proteome</keyword>
<accession>V8CCR2</accession>
<dbReference type="PATRIC" id="fig|1357400.3.peg.746"/>
<dbReference type="Proteomes" id="UP000018731">
    <property type="component" value="Unassembled WGS sequence"/>
</dbReference>
<dbReference type="AlphaFoldDB" id="V8CCR2"/>
<organism evidence="1 2">
    <name type="scientific">Helicobacter macacae MIT 99-5501</name>
    <dbReference type="NCBI Taxonomy" id="1357400"/>
    <lineage>
        <taxon>Bacteria</taxon>
        <taxon>Pseudomonadati</taxon>
        <taxon>Campylobacterota</taxon>
        <taxon>Epsilonproteobacteria</taxon>
        <taxon>Campylobacterales</taxon>
        <taxon>Helicobacteraceae</taxon>
        <taxon>Helicobacter</taxon>
    </lineage>
</organism>
<name>V8CCR2_9HELI</name>
<gene>
    <name evidence="1" type="ORF">HMPREF2086_00543</name>
</gene>
<dbReference type="HOGENOM" id="CLU_1935139_0_0_7"/>
<protein>
    <submittedName>
        <fullName evidence="1">Uncharacterized protein</fullName>
    </submittedName>
</protein>
<evidence type="ECO:0000313" key="1">
    <source>
        <dbReference type="EMBL" id="ETD25208.1"/>
    </source>
</evidence>
<comment type="caution">
    <text evidence="1">The sequence shown here is derived from an EMBL/GenBank/DDBJ whole genome shotgun (WGS) entry which is preliminary data.</text>
</comment>